<keyword evidence="1" id="KW-1133">Transmembrane helix</keyword>
<dbReference type="InterPro" id="IPR018639">
    <property type="entry name" value="DUF2062"/>
</dbReference>
<evidence type="ECO:0000313" key="3">
    <source>
        <dbReference type="EMBL" id="MBY0097367.1"/>
    </source>
</evidence>
<dbReference type="PANTHER" id="PTHR40547:SF1">
    <property type="entry name" value="SLL0298 PROTEIN"/>
    <property type="match status" value="1"/>
</dbReference>
<evidence type="ECO:0000313" key="4">
    <source>
        <dbReference type="Proteomes" id="UP000769780"/>
    </source>
</evidence>
<keyword evidence="1" id="KW-0812">Transmembrane</keyword>
<organism evidence="3 4">
    <name type="scientific">Mesobacillus maritimus</name>
    <dbReference type="NCBI Taxonomy" id="1643336"/>
    <lineage>
        <taxon>Bacteria</taxon>
        <taxon>Bacillati</taxon>
        <taxon>Bacillota</taxon>
        <taxon>Bacilli</taxon>
        <taxon>Bacillales</taxon>
        <taxon>Bacillaceae</taxon>
        <taxon>Mesobacillus</taxon>
    </lineage>
</organism>
<dbReference type="RefSeq" id="WP_221873586.1">
    <property type="nucleotide sequence ID" value="NZ_JACWFH010000012.1"/>
</dbReference>
<proteinExistence type="predicted"/>
<dbReference type="PANTHER" id="PTHR40547">
    <property type="entry name" value="SLL0298 PROTEIN"/>
    <property type="match status" value="1"/>
</dbReference>
<name>A0ABS7K545_9BACI</name>
<feature type="transmembrane region" description="Helical" evidence="1">
    <location>
        <begin position="119"/>
        <end position="142"/>
    </location>
</feature>
<dbReference type="EMBL" id="JACWFH010000012">
    <property type="protein sequence ID" value="MBY0097367.1"/>
    <property type="molecule type" value="Genomic_DNA"/>
</dbReference>
<dbReference type="Proteomes" id="UP000769780">
    <property type="component" value="Unassembled WGS sequence"/>
</dbReference>
<keyword evidence="4" id="KW-1185">Reference proteome</keyword>
<keyword evidence="1" id="KW-0472">Membrane</keyword>
<evidence type="ECO:0000259" key="2">
    <source>
        <dbReference type="Pfam" id="PF09835"/>
    </source>
</evidence>
<protein>
    <submittedName>
        <fullName evidence="3">DUF2062 domain-containing protein</fullName>
    </submittedName>
</protein>
<reference evidence="3 4" key="1">
    <citation type="submission" date="2020-07" db="EMBL/GenBank/DDBJ databases">
        <title>Fungal Genomes of the International Space Station.</title>
        <authorList>
            <person name="Seuylemezian A."/>
            <person name="Singh N.K."/>
            <person name="Wood J."/>
            <person name="Venkateswaran K."/>
        </authorList>
    </citation>
    <scope>NUCLEOTIDE SEQUENCE [LARGE SCALE GENOMIC DNA]</scope>
    <source>
        <strain evidence="3 4">PL-B2</strain>
    </source>
</reference>
<dbReference type="Pfam" id="PF09835">
    <property type="entry name" value="DUF2062"/>
    <property type="match status" value="1"/>
</dbReference>
<feature type="transmembrane region" description="Helical" evidence="1">
    <location>
        <begin position="58"/>
        <end position="78"/>
    </location>
</feature>
<sequence length="153" mass="17256">MKLKRRTRYYVLRFVRLKANPHQVALGVTLGFIPNWFPTFGLGPILSMGLAKLSKGNVFAAALGGIVGVPLWPVLFWLNYQIGGLFHDKPSQVDEIEEVEYIEAINDTVESIQTGSEQFLTGAIMNILVSSVILYILTFVLFSKYRRRQGHNL</sequence>
<comment type="caution">
    <text evidence="3">The sequence shown here is derived from an EMBL/GenBank/DDBJ whole genome shotgun (WGS) entry which is preliminary data.</text>
</comment>
<evidence type="ECO:0000256" key="1">
    <source>
        <dbReference type="SAM" id="Phobius"/>
    </source>
</evidence>
<feature type="domain" description="DUF2062" evidence="2">
    <location>
        <begin position="5"/>
        <end position="149"/>
    </location>
</feature>
<accession>A0ABS7K545</accession>
<gene>
    <name evidence="3" type="ORF">H0185_11235</name>
</gene>